<evidence type="ECO:0000259" key="7">
    <source>
        <dbReference type="PROSITE" id="PS50893"/>
    </source>
</evidence>
<dbReference type="PROSITE" id="PS00211">
    <property type="entry name" value="ABC_TRANSPORTER_1"/>
    <property type="match status" value="1"/>
</dbReference>
<comment type="caution">
    <text evidence="8">The sequence shown here is derived from an EMBL/GenBank/DDBJ whole genome shotgun (WGS) entry which is preliminary data.</text>
</comment>
<keyword evidence="9" id="KW-1185">Reference proteome</keyword>
<evidence type="ECO:0000256" key="4">
    <source>
        <dbReference type="ARBA" id="ARBA00022741"/>
    </source>
</evidence>
<dbReference type="Proteomes" id="UP000241895">
    <property type="component" value="Unassembled WGS sequence"/>
</dbReference>
<dbReference type="InterPro" id="IPR017871">
    <property type="entry name" value="ABC_transporter-like_CS"/>
</dbReference>
<keyword evidence="5 8" id="KW-0067">ATP-binding</keyword>
<evidence type="ECO:0000313" key="9">
    <source>
        <dbReference type="Proteomes" id="UP000241895"/>
    </source>
</evidence>
<accession>A0ABX5IYC9</accession>
<evidence type="ECO:0000256" key="2">
    <source>
        <dbReference type="ARBA" id="ARBA00005417"/>
    </source>
</evidence>
<dbReference type="InterPro" id="IPR030679">
    <property type="entry name" value="ABC_ATPase_HisP-typ"/>
</dbReference>
<feature type="region of interest" description="Disordered" evidence="6">
    <location>
        <begin position="1"/>
        <end position="22"/>
    </location>
</feature>
<dbReference type="GO" id="GO:0005524">
    <property type="term" value="F:ATP binding"/>
    <property type="evidence" value="ECO:0007669"/>
    <property type="project" value="UniProtKB-KW"/>
</dbReference>
<dbReference type="CDD" id="cd03262">
    <property type="entry name" value="ABC_HisP_GlnQ"/>
    <property type="match status" value="1"/>
</dbReference>
<dbReference type="EMBL" id="PXNS01000004">
    <property type="protein sequence ID" value="PTL95124.1"/>
    <property type="molecule type" value="Genomic_DNA"/>
</dbReference>
<protein>
    <submittedName>
        <fullName evidence="8">Peptide ABC transporter ATP-binding protein</fullName>
    </submittedName>
</protein>
<dbReference type="PANTHER" id="PTHR43166:SF4">
    <property type="entry name" value="PHOSPHONATES IMPORT ATP-BINDING PROTEIN PHNC"/>
    <property type="match status" value="1"/>
</dbReference>
<evidence type="ECO:0000256" key="6">
    <source>
        <dbReference type="SAM" id="MobiDB-lite"/>
    </source>
</evidence>
<organism evidence="8 9">
    <name type="scientific">Halomonas litopenaei</name>
    <dbReference type="NCBI Taxonomy" id="2109328"/>
    <lineage>
        <taxon>Bacteria</taxon>
        <taxon>Pseudomonadati</taxon>
        <taxon>Pseudomonadota</taxon>
        <taxon>Gammaproteobacteria</taxon>
        <taxon>Oceanospirillales</taxon>
        <taxon>Halomonadaceae</taxon>
        <taxon>Halomonas</taxon>
    </lineage>
</organism>
<comment type="subcellular location">
    <subcellularLocation>
        <location evidence="1">Cell inner membrane</location>
        <topology evidence="1">Peripheral membrane protein</topology>
    </subcellularLocation>
</comment>
<evidence type="ECO:0000256" key="5">
    <source>
        <dbReference type="ARBA" id="ARBA00022840"/>
    </source>
</evidence>
<reference evidence="8 9" key="1">
    <citation type="submission" date="2018-03" db="EMBL/GenBank/DDBJ databases">
        <authorList>
            <person name="Zhou J."/>
            <person name="Li X."/>
            <person name="Xue M."/>
            <person name="Yin J."/>
        </authorList>
    </citation>
    <scope>NUCLEOTIDE SEQUENCE [LARGE SCALE GENOMIC DNA]</scope>
    <source>
        <strain evidence="8 9">SYSU ZJ2214</strain>
    </source>
</reference>
<dbReference type="InterPro" id="IPR003593">
    <property type="entry name" value="AAA+_ATPase"/>
</dbReference>
<dbReference type="InterPro" id="IPR050086">
    <property type="entry name" value="MetN_ABC_transporter-like"/>
</dbReference>
<dbReference type="SUPFAM" id="SSF52540">
    <property type="entry name" value="P-loop containing nucleoside triphosphate hydrolases"/>
    <property type="match status" value="1"/>
</dbReference>
<dbReference type="InterPro" id="IPR003439">
    <property type="entry name" value="ABC_transporter-like_ATP-bd"/>
</dbReference>
<dbReference type="InterPro" id="IPR027417">
    <property type="entry name" value="P-loop_NTPase"/>
</dbReference>
<keyword evidence="3" id="KW-0813">Transport</keyword>
<dbReference type="Gene3D" id="3.40.50.300">
    <property type="entry name" value="P-loop containing nucleotide triphosphate hydrolases"/>
    <property type="match status" value="1"/>
</dbReference>
<dbReference type="SMART" id="SM00382">
    <property type="entry name" value="AAA"/>
    <property type="match status" value="1"/>
</dbReference>
<dbReference type="PANTHER" id="PTHR43166">
    <property type="entry name" value="AMINO ACID IMPORT ATP-BINDING PROTEIN"/>
    <property type="match status" value="1"/>
</dbReference>
<evidence type="ECO:0000256" key="3">
    <source>
        <dbReference type="ARBA" id="ARBA00022448"/>
    </source>
</evidence>
<gene>
    <name evidence="8" type="ORF">C6W88_07165</name>
</gene>
<comment type="similarity">
    <text evidence="2">Belongs to the ABC transporter superfamily.</text>
</comment>
<feature type="domain" description="ABC transporter" evidence="7">
    <location>
        <begin position="32"/>
        <end position="265"/>
    </location>
</feature>
<keyword evidence="4" id="KW-0547">Nucleotide-binding</keyword>
<proteinExistence type="inferred from homology"/>
<dbReference type="PIRSF" id="PIRSF039085">
    <property type="entry name" value="ABC_ATPase_HisP"/>
    <property type="match status" value="1"/>
</dbReference>
<dbReference type="PROSITE" id="PS50893">
    <property type="entry name" value="ABC_TRANSPORTER_2"/>
    <property type="match status" value="1"/>
</dbReference>
<evidence type="ECO:0000313" key="8">
    <source>
        <dbReference type="EMBL" id="PTL95124.1"/>
    </source>
</evidence>
<sequence>MINETRTTQGTTQGTTLPPLEAGLPEAPRAIISLEGVNKYYGDFHALKNIDLKVREGEVVAILGPSGSGKSTLIRCINHLEAYSAGDIYVDSVRVQPGPELIEVRKDVGMVFQSFNLFPNMTVLENVTLGPIRVRGMSPGDAQARAKELLEKVGIAEQMYKYPSALSGGQQQRVGIARALANEPRVLLFDEPTSALDPEMVGEVLDVIKTLAGTGVTMLLVTHEMGFARHVADRVIFMEAGQIVEEGAPEQIFSAPQEDRTRAFFQSVLAH</sequence>
<dbReference type="Pfam" id="PF00005">
    <property type="entry name" value="ABC_tran"/>
    <property type="match status" value="1"/>
</dbReference>
<name>A0ABX5IYC9_9GAMM</name>
<evidence type="ECO:0000256" key="1">
    <source>
        <dbReference type="ARBA" id="ARBA00004417"/>
    </source>
</evidence>